<name>A0A2M8Z048_9FIRM</name>
<dbReference type="Pfam" id="PF13476">
    <property type="entry name" value="AAA_23"/>
    <property type="match status" value="1"/>
</dbReference>
<dbReference type="GO" id="GO:0016887">
    <property type="term" value="F:ATP hydrolysis activity"/>
    <property type="evidence" value="ECO:0007669"/>
    <property type="project" value="InterPro"/>
</dbReference>
<dbReference type="InterPro" id="IPR027417">
    <property type="entry name" value="P-loop_NTPase"/>
</dbReference>
<evidence type="ECO:0000256" key="7">
    <source>
        <dbReference type="ARBA" id="ARBA00023136"/>
    </source>
</evidence>
<accession>A0A2M8Z048</accession>
<comment type="subcellular location">
    <subcellularLocation>
        <location evidence="1">Cell membrane</location>
        <topology evidence="1">Peripheral membrane protein</topology>
    </subcellularLocation>
</comment>
<evidence type="ECO:0000256" key="1">
    <source>
        <dbReference type="ARBA" id="ARBA00004202"/>
    </source>
</evidence>
<proteinExistence type="predicted"/>
<evidence type="ECO:0000256" key="3">
    <source>
        <dbReference type="ARBA" id="ARBA00022475"/>
    </source>
</evidence>
<evidence type="ECO:0000256" key="6">
    <source>
        <dbReference type="ARBA" id="ARBA00023065"/>
    </source>
</evidence>
<dbReference type="Gene3D" id="3.40.50.300">
    <property type="entry name" value="P-loop containing nucleotide triphosphate hydrolases"/>
    <property type="match status" value="2"/>
</dbReference>
<sequence length="244" mass="27552">MIYIKSVYFNKKKAYNDSGYEFNIPAIKQLTEQKELKFSTDVTFFVGENGVGKSTLLESLAIASGFNPEGGTRNFNFSTKDTHSQLSDYLVLSKSHVKARDGFFYRAESFYNVSTNIDELDSDVRLLDSYGGISLHKQSHGEGFLSLIKNRFGGNGLYILDEPEAALSPSRQMSLICLIDQLVERNSQFIIATHSPILMAFPNATIYQIDDKGFKTVKLEETEHYIITKAFANNYKKMISELLD</sequence>
<dbReference type="InterPro" id="IPR041685">
    <property type="entry name" value="AAA_GajA/Old/RecF-like"/>
</dbReference>
<keyword evidence="3" id="KW-1003">Cell membrane</keyword>
<dbReference type="PANTHER" id="PTHR42771:SF2">
    <property type="entry name" value="IRON(3+)-HYDROXAMATE IMPORT ATP-BINDING PROTEIN FHUC"/>
    <property type="match status" value="1"/>
</dbReference>
<keyword evidence="7" id="KW-0472">Membrane</keyword>
<dbReference type="EMBL" id="PGET01000001">
    <property type="protein sequence ID" value="PJJ26814.1"/>
    <property type="molecule type" value="Genomic_DNA"/>
</dbReference>
<dbReference type="GO" id="GO:0005886">
    <property type="term" value="C:plasma membrane"/>
    <property type="evidence" value="ECO:0007669"/>
    <property type="project" value="UniProtKB-SubCell"/>
</dbReference>
<dbReference type="GO" id="GO:0006826">
    <property type="term" value="P:iron ion transport"/>
    <property type="evidence" value="ECO:0007669"/>
    <property type="project" value="UniProtKB-KW"/>
</dbReference>
<dbReference type="SMART" id="SM00382">
    <property type="entry name" value="AAA"/>
    <property type="match status" value="1"/>
</dbReference>
<evidence type="ECO:0000256" key="4">
    <source>
        <dbReference type="ARBA" id="ARBA00022496"/>
    </source>
</evidence>
<keyword evidence="4" id="KW-0410">Iron transport</keyword>
<feature type="domain" description="AAA+ ATPase" evidence="8">
    <location>
        <begin position="39"/>
        <end position="214"/>
    </location>
</feature>
<comment type="caution">
    <text evidence="9">The sequence shown here is derived from an EMBL/GenBank/DDBJ whole genome shotgun (WGS) entry which is preliminary data.</text>
</comment>
<dbReference type="InterPro" id="IPR038729">
    <property type="entry name" value="Rad50/SbcC_AAA"/>
</dbReference>
<evidence type="ECO:0000256" key="2">
    <source>
        <dbReference type="ARBA" id="ARBA00022448"/>
    </source>
</evidence>
<reference evidence="9 10" key="1">
    <citation type="submission" date="2017-11" db="EMBL/GenBank/DDBJ databases">
        <title>Understudied soil microbes with underappreciated capabilities: Untangling the Clostridium saccharolyticum group.</title>
        <authorList>
            <person name="Leschine S."/>
        </authorList>
    </citation>
    <scope>NUCLEOTIDE SEQUENCE [LARGE SCALE GENOMIC DNA]</scope>
    <source>
        <strain evidence="9 10">18A</strain>
    </source>
</reference>
<dbReference type="PANTHER" id="PTHR42771">
    <property type="entry name" value="IRON(3+)-HYDROXAMATE IMPORT ATP-BINDING PROTEIN FHUC"/>
    <property type="match status" value="1"/>
</dbReference>
<dbReference type="Proteomes" id="UP000231092">
    <property type="component" value="Unassembled WGS sequence"/>
</dbReference>
<dbReference type="GO" id="GO:0006302">
    <property type="term" value="P:double-strand break repair"/>
    <property type="evidence" value="ECO:0007669"/>
    <property type="project" value="InterPro"/>
</dbReference>
<dbReference type="InterPro" id="IPR003593">
    <property type="entry name" value="AAA+_ATPase"/>
</dbReference>
<dbReference type="SUPFAM" id="SSF52540">
    <property type="entry name" value="P-loop containing nucleoside triphosphate hydrolases"/>
    <property type="match status" value="1"/>
</dbReference>
<dbReference type="RefSeq" id="WP_100303531.1">
    <property type="nucleotide sequence ID" value="NZ_PGET01000001.1"/>
</dbReference>
<dbReference type="Pfam" id="PF13175">
    <property type="entry name" value="AAA_15"/>
    <property type="match status" value="1"/>
</dbReference>
<dbReference type="AlphaFoldDB" id="A0A2M8Z048"/>
<organism evidence="9 10">
    <name type="scientific">[Clostridium] celerecrescens 18A</name>
    <dbReference type="NCBI Taxonomy" id="1286362"/>
    <lineage>
        <taxon>Bacteria</taxon>
        <taxon>Bacillati</taxon>
        <taxon>Bacillota</taxon>
        <taxon>Clostridia</taxon>
        <taxon>Lachnospirales</taxon>
        <taxon>Lachnospiraceae</taxon>
        <taxon>Lacrimispora</taxon>
    </lineage>
</organism>
<keyword evidence="5" id="KW-0408">Iron</keyword>
<evidence type="ECO:0000259" key="8">
    <source>
        <dbReference type="SMART" id="SM00382"/>
    </source>
</evidence>
<dbReference type="InterPro" id="IPR051535">
    <property type="entry name" value="Siderophore_ABC-ATPase"/>
</dbReference>
<keyword evidence="2" id="KW-0813">Transport</keyword>
<gene>
    <name evidence="9" type="ORF">H171_0256</name>
</gene>
<dbReference type="OrthoDB" id="9784297at2"/>
<keyword evidence="6" id="KW-0406">Ion transport</keyword>
<evidence type="ECO:0000313" key="9">
    <source>
        <dbReference type="EMBL" id="PJJ26814.1"/>
    </source>
</evidence>
<evidence type="ECO:0000256" key="5">
    <source>
        <dbReference type="ARBA" id="ARBA00023004"/>
    </source>
</evidence>
<protein>
    <submittedName>
        <fullName evidence="9">Putative ATPase</fullName>
    </submittedName>
</protein>
<evidence type="ECO:0000313" key="10">
    <source>
        <dbReference type="Proteomes" id="UP000231092"/>
    </source>
</evidence>